<dbReference type="InParanoid" id="K0KM67"/>
<dbReference type="EMBL" id="CAIF01000074">
    <property type="protein sequence ID" value="CCH43272.1"/>
    <property type="molecule type" value="Genomic_DNA"/>
</dbReference>
<keyword evidence="2" id="KW-1185">Reference proteome</keyword>
<evidence type="ECO:0000313" key="1">
    <source>
        <dbReference type="EMBL" id="CCH43272.1"/>
    </source>
</evidence>
<dbReference type="eggNOG" id="ENOG502SGKI">
    <property type="taxonomic scope" value="Eukaryota"/>
</dbReference>
<organism evidence="1 2">
    <name type="scientific">Wickerhamomyces ciferrii (strain ATCC 14091 / BCRC 22168 / CBS 111 / JCM 3599 / NBRC 0793 / NRRL Y-1031 F-60-10)</name>
    <name type="common">Yeast</name>
    <name type="synonym">Pichia ciferrii</name>
    <dbReference type="NCBI Taxonomy" id="1206466"/>
    <lineage>
        <taxon>Eukaryota</taxon>
        <taxon>Fungi</taxon>
        <taxon>Dikarya</taxon>
        <taxon>Ascomycota</taxon>
        <taxon>Saccharomycotina</taxon>
        <taxon>Saccharomycetes</taxon>
        <taxon>Phaffomycetales</taxon>
        <taxon>Wickerhamomycetaceae</taxon>
        <taxon>Wickerhamomyces</taxon>
    </lineage>
</organism>
<dbReference type="HOGENOM" id="CLU_1855847_0_0_1"/>
<name>K0KM67_WICCF</name>
<proteinExistence type="predicted"/>
<dbReference type="AlphaFoldDB" id="K0KM67"/>
<evidence type="ECO:0000313" key="2">
    <source>
        <dbReference type="Proteomes" id="UP000009328"/>
    </source>
</evidence>
<accession>K0KM67</accession>
<comment type="caution">
    <text evidence="1">The sequence shown here is derived from an EMBL/GenBank/DDBJ whole genome shotgun (WGS) entry which is preliminary data.</text>
</comment>
<dbReference type="Proteomes" id="UP000009328">
    <property type="component" value="Unassembled WGS sequence"/>
</dbReference>
<protein>
    <submittedName>
        <fullName evidence="1">Uncharacterized protein</fullName>
    </submittedName>
</protein>
<reference evidence="1 2" key="1">
    <citation type="journal article" date="2012" name="Eukaryot. Cell">
        <title>Draft genome sequence of Wickerhamomyces ciferrii NRRL Y-1031 F-60-10.</title>
        <authorList>
            <person name="Schneider J."/>
            <person name="Andrea H."/>
            <person name="Blom J."/>
            <person name="Jaenicke S."/>
            <person name="Ruckert C."/>
            <person name="Schorsch C."/>
            <person name="Szczepanowski R."/>
            <person name="Farwick M."/>
            <person name="Goesmann A."/>
            <person name="Puhler A."/>
            <person name="Schaffer S."/>
            <person name="Tauch A."/>
            <person name="Kohler T."/>
            <person name="Brinkrolf K."/>
        </authorList>
    </citation>
    <scope>NUCLEOTIDE SEQUENCE [LARGE SCALE GENOMIC DNA]</scope>
    <source>
        <strain evidence="2">ATCC 14091 / BCRC 22168 / CBS 111 / JCM 3599 / NBRC 0793 / NRRL Y-1031 F-60-10</strain>
    </source>
</reference>
<gene>
    <name evidence="1" type="ORF">BN7_2820</name>
</gene>
<sequence>MTGATDWFGTIGYSKESDEFNSLLKSIKLDLDTAEVREFKDSISYNFYKDGLSFTFINGILDSIDFFIKDRKFKSINDDLELPFEITKNFTGQKFVEKFGEPIEKGGGLNSKLDIWLRWNNLQVEIDEQNWDAAQTANWKSLTIFKD</sequence>